<reference evidence="1 2" key="1">
    <citation type="submission" date="2021-06" db="EMBL/GenBank/DDBJ databases">
        <authorList>
            <person name="Kallberg Y."/>
            <person name="Tangrot J."/>
            <person name="Rosling A."/>
        </authorList>
    </citation>
    <scope>NUCLEOTIDE SEQUENCE [LARGE SCALE GENOMIC DNA]</scope>
    <source>
        <strain evidence="1 2">120-4 pot B 10/14</strain>
    </source>
</reference>
<evidence type="ECO:0000313" key="2">
    <source>
        <dbReference type="Proteomes" id="UP000789901"/>
    </source>
</evidence>
<feature type="non-terminal residue" evidence="1">
    <location>
        <position position="132"/>
    </location>
</feature>
<gene>
    <name evidence="1" type="ORF">GMARGA_LOCUS1930</name>
</gene>
<organism evidence="1 2">
    <name type="scientific">Gigaspora margarita</name>
    <dbReference type="NCBI Taxonomy" id="4874"/>
    <lineage>
        <taxon>Eukaryota</taxon>
        <taxon>Fungi</taxon>
        <taxon>Fungi incertae sedis</taxon>
        <taxon>Mucoromycota</taxon>
        <taxon>Glomeromycotina</taxon>
        <taxon>Glomeromycetes</taxon>
        <taxon>Diversisporales</taxon>
        <taxon>Gigasporaceae</taxon>
        <taxon>Gigaspora</taxon>
    </lineage>
</organism>
<protein>
    <submittedName>
        <fullName evidence="1">41370_t:CDS:1</fullName>
    </submittedName>
</protein>
<comment type="caution">
    <text evidence="1">The sequence shown here is derived from an EMBL/GenBank/DDBJ whole genome shotgun (WGS) entry which is preliminary data.</text>
</comment>
<keyword evidence="2" id="KW-1185">Reference proteome</keyword>
<dbReference type="EMBL" id="CAJVQB010000558">
    <property type="protein sequence ID" value="CAG8495406.1"/>
    <property type="molecule type" value="Genomic_DNA"/>
</dbReference>
<proteinExistence type="predicted"/>
<name>A0ABM8W0R7_GIGMA</name>
<sequence length="132" mass="15437">MLQNDQERMLRNLLDKSFRNIKLDCILENESGQSVLISDPAERSVNHEEVESIIKEVLMKTKKSKDKNWDLKESKTDDIKVVRADMRFIVLIEELVDIEQDYFQIEMMDVDGLFDVRALKRKLGSESQSTSK</sequence>
<evidence type="ECO:0000313" key="1">
    <source>
        <dbReference type="EMBL" id="CAG8495406.1"/>
    </source>
</evidence>
<dbReference type="Proteomes" id="UP000789901">
    <property type="component" value="Unassembled WGS sequence"/>
</dbReference>
<accession>A0ABM8W0R7</accession>